<feature type="domain" description="Calponin-homology (CH)" evidence="1">
    <location>
        <begin position="149"/>
        <end position="274"/>
    </location>
</feature>
<comment type="caution">
    <text evidence="2">The sequence shown here is derived from an EMBL/GenBank/DDBJ whole genome shotgun (WGS) entry which is preliminary data.</text>
</comment>
<dbReference type="GO" id="GO:0015629">
    <property type="term" value="C:actin cytoskeleton"/>
    <property type="evidence" value="ECO:0007669"/>
    <property type="project" value="TreeGrafter"/>
</dbReference>
<dbReference type="PANTHER" id="PTHR47385:SF24">
    <property type="entry name" value="MUSCLE-SPECIFIC PROTEIN 20"/>
    <property type="match status" value="1"/>
</dbReference>
<keyword evidence="3" id="KW-1185">Reference proteome</keyword>
<name>A0AAD9K7Y3_9ANNE</name>
<evidence type="ECO:0000259" key="1">
    <source>
        <dbReference type="PROSITE" id="PS50021"/>
    </source>
</evidence>
<proteinExistence type="predicted"/>
<dbReference type="InterPro" id="IPR036872">
    <property type="entry name" value="CH_dom_sf"/>
</dbReference>
<dbReference type="CDD" id="cd00014">
    <property type="entry name" value="CH_SF"/>
    <property type="match status" value="1"/>
</dbReference>
<dbReference type="PANTHER" id="PTHR47385">
    <property type="entry name" value="CALPONIN"/>
    <property type="match status" value="1"/>
</dbReference>
<dbReference type="Gene3D" id="1.10.418.10">
    <property type="entry name" value="Calponin-like domain"/>
    <property type="match status" value="1"/>
</dbReference>
<organism evidence="2 3">
    <name type="scientific">Paralvinella palmiformis</name>
    <dbReference type="NCBI Taxonomy" id="53620"/>
    <lineage>
        <taxon>Eukaryota</taxon>
        <taxon>Metazoa</taxon>
        <taxon>Spiralia</taxon>
        <taxon>Lophotrochozoa</taxon>
        <taxon>Annelida</taxon>
        <taxon>Polychaeta</taxon>
        <taxon>Sedentaria</taxon>
        <taxon>Canalipalpata</taxon>
        <taxon>Terebellida</taxon>
        <taxon>Terebelliformia</taxon>
        <taxon>Alvinellidae</taxon>
        <taxon>Paralvinella</taxon>
    </lineage>
</organism>
<sequence>MSEPPRVISVDGTSQILRKAFFPRWYGLLDTNVAQPAQASSAHSPNTWSAHFDGIRSSVRNKSRQAVEHSSNVLLVADAALACCLYTEMQYSASADISKMRDPSLQQQQHMSTITSNHVIEFYLHYLVDKMANYKAKKAGMALHNQKKLEQASTLFRDCASISTNFGYCSLDDTANINSGPSWRRLHFYMRDGTAICKMVNKVREAAGMSPVKYQKNATTSFVARENIDVFNKAAGELGIDHELLFQNGDLYDGNKGPFLKVVTCLNKLGLLANEKGVSPKYEEVQVEVLDGEAFSST</sequence>
<accession>A0AAD9K7Y3</accession>
<dbReference type="SUPFAM" id="SSF47576">
    <property type="entry name" value="Calponin-homology domain, CH-domain"/>
    <property type="match status" value="1"/>
</dbReference>
<dbReference type="InterPro" id="IPR001715">
    <property type="entry name" value="CH_dom"/>
</dbReference>
<dbReference type="Proteomes" id="UP001208570">
    <property type="component" value="Unassembled WGS sequence"/>
</dbReference>
<evidence type="ECO:0000313" key="3">
    <source>
        <dbReference type="Proteomes" id="UP001208570"/>
    </source>
</evidence>
<dbReference type="GO" id="GO:0007015">
    <property type="term" value="P:actin filament organization"/>
    <property type="evidence" value="ECO:0007669"/>
    <property type="project" value="TreeGrafter"/>
</dbReference>
<dbReference type="EMBL" id="JAODUP010000041">
    <property type="protein sequence ID" value="KAK2166161.1"/>
    <property type="molecule type" value="Genomic_DNA"/>
</dbReference>
<reference evidence="2" key="1">
    <citation type="journal article" date="2023" name="Mol. Biol. Evol.">
        <title>Third-Generation Sequencing Reveals the Adaptive Role of the Epigenome in Three Deep-Sea Polychaetes.</title>
        <authorList>
            <person name="Perez M."/>
            <person name="Aroh O."/>
            <person name="Sun Y."/>
            <person name="Lan Y."/>
            <person name="Juniper S.K."/>
            <person name="Young C.R."/>
            <person name="Angers B."/>
            <person name="Qian P.Y."/>
        </authorList>
    </citation>
    <scope>NUCLEOTIDE SEQUENCE</scope>
    <source>
        <strain evidence="2">P08H-3</strain>
    </source>
</reference>
<dbReference type="GO" id="GO:0051015">
    <property type="term" value="F:actin filament binding"/>
    <property type="evidence" value="ECO:0007669"/>
    <property type="project" value="TreeGrafter"/>
</dbReference>
<gene>
    <name evidence="2" type="ORF">LSH36_41g11009</name>
</gene>
<dbReference type="PROSITE" id="PS50021">
    <property type="entry name" value="CH"/>
    <property type="match status" value="1"/>
</dbReference>
<dbReference type="AlphaFoldDB" id="A0AAD9K7Y3"/>
<dbReference type="InterPro" id="IPR050606">
    <property type="entry name" value="Calponin-like"/>
</dbReference>
<evidence type="ECO:0000313" key="2">
    <source>
        <dbReference type="EMBL" id="KAK2166161.1"/>
    </source>
</evidence>
<dbReference type="Pfam" id="PF00307">
    <property type="entry name" value="CH"/>
    <property type="match status" value="1"/>
</dbReference>
<protein>
    <recommendedName>
        <fullName evidence="1">Calponin-homology (CH) domain-containing protein</fullName>
    </recommendedName>
</protein>